<dbReference type="EMBL" id="KB295624">
    <property type="protein sequence ID" value="ELU12831.1"/>
    <property type="molecule type" value="Genomic_DNA"/>
</dbReference>
<dbReference type="InterPro" id="IPR036770">
    <property type="entry name" value="Ankyrin_rpt-contain_sf"/>
</dbReference>
<evidence type="ECO:0000313" key="4">
    <source>
        <dbReference type="EMBL" id="ELU12831.1"/>
    </source>
</evidence>
<dbReference type="SMART" id="SM00248">
    <property type="entry name" value="ANK"/>
    <property type="match status" value="5"/>
</dbReference>
<keyword evidence="1" id="KW-0677">Repeat</keyword>
<proteinExistence type="predicted"/>
<reference evidence="4 6" key="2">
    <citation type="journal article" date="2013" name="Nature">
        <title>Insights into bilaterian evolution from three spiralian genomes.</title>
        <authorList>
            <person name="Simakov O."/>
            <person name="Marletaz F."/>
            <person name="Cho S.J."/>
            <person name="Edsinger-Gonzales E."/>
            <person name="Havlak P."/>
            <person name="Hellsten U."/>
            <person name="Kuo D.H."/>
            <person name="Larsson T."/>
            <person name="Lv J."/>
            <person name="Arendt D."/>
            <person name="Savage R."/>
            <person name="Osoegawa K."/>
            <person name="de Jong P."/>
            <person name="Grimwood J."/>
            <person name="Chapman J.A."/>
            <person name="Shapiro H."/>
            <person name="Aerts A."/>
            <person name="Otillar R.P."/>
            <person name="Terry A.Y."/>
            <person name="Boore J.L."/>
            <person name="Grigoriev I.V."/>
            <person name="Lindberg D.R."/>
            <person name="Seaver E.C."/>
            <person name="Weisblat D.A."/>
            <person name="Putnam N.H."/>
            <person name="Rokhsar D.S."/>
        </authorList>
    </citation>
    <scope>NUCLEOTIDE SEQUENCE</scope>
    <source>
        <strain evidence="4 6">I ESC-2004</strain>
    </source>
</reference>
<evidence type="ECO:0000313" key="6">
    <source>
        <dbReference type="Proteomes" id="UP000014760"/>
    </source>
</evidence>
<keyword evidence="2 3" id="KW-0040">ANK repeat</keyword>
<evidence type="ECO:0000256" key="1">
    <source>
        <dbReference type="ARBA" id="ARBA00022737"/>
    </source>
</evidence>
<dbReference type="HOGENOM" id="CLU_000134_18_2_1"/>
<accession>R7V8Z3</accession>
<dbReference type="PROSITE" id="PS50297">
    <property type="entry name" value="ANK_REP_REGION"/>
    <property type="match status" value="3"/>
</dbReference>
<dbReference type="AlphaFoldDB" id="R7V8Z3"/>
<feature type="repeat" description="ANK" evidence="3">
    <location>
        <begin position="1"/>
        <end position="34"/>
    </location>
</feature>
<dbReference type="SUPFAM" id="SSF48403">
    <property type="entry name" value="Ankyrin repeat"/>
    <property type="match status" value="1"/>
</dbReference>
<evidence type="ECO:0000313" key="5">
    <source>
        <dbReference type="EnsemblMetazoa" id="CapteP148657"/>
    </source>
</evidence>
<dbReference type="Gene3D" id="1.25.40.20">
    <property type="entry name" value="Ankyrin repeat-containing domain"/>
    <property type="match status" value="2"/>
</dbReference>
<gene>
    <name evidence="4" type="ORF">CAPTEDRAFT_148657</name>
</gene>
<dbReference type="STRING" id="283909.R7V8Z3"/>
<dbReference type="Pfam" id="PF12796">
    <property type="entry name" value="Ank_2"/>
    <property type="match status" value="1"/>
</dbReference>
<reference evidence="6" key="1">
    <citation type="submission" date="2012-12" db="EMBL/GenBank/DDBJ databases">
        <authorList>
            <person name="Hellsten U."/>
            <person name="Grimwood J."/>
            <person name="Chapman J.A."/>
            <person name="Shapiro H."/>
            <person name="Aerts A."/>
            <person name="Otillar R.P."/>
            <person name="Terry A.Y."/>
            <person name="Boore J.L."/>
            <person name="Simakov O."/>
            <person name="Marletaz F."/>
            <person name="Cho S.-J."/>
            <person name="Edsinger-Gonzales E."/>
            <person name="Havlak P."/>
            <person name="Kuo D.-H."/>
            <person name="Larsson T."/>
            <person name="Lv J."/>
            <person name="Arendt D."/>
            <person name="Savage R."/>
            <person name="Osoegawa K."/>
            <person name="de Jong P."/>
            <person name="Lindberg D.R."/>
            <person name="Seaver E.C."/>
            <person name="Weisblat D.A."/>
            <person name="Putnam N.H."/>
            <person name="Grigoriev I.V."/>
            <person name="Rokhsar D.S."/>
        </authorList>
    </citation>
    <scope>NUCLEOTIDE SEQUENCE</scope>
    <source>
        <strain evidence="6">I ESC-2004</strain>
    </source>
</reference>
<evidence type="ECO:0000256" key="3">
    <source>
        <dbReference type="PROSITE-ProRule" id="PRU00023"/>
    </source>
</evidence>
<dbReference type="OMA" id="HEIAGHY"/>
<dbReference type="PROSITE" id="PS50088">
    <property type="entry name" value="ANK_REPEAT"/>
    <property type="match status" value="4"/>
</dbReference>
<dbReference type="EMBL" id="AMQN01005293">
    <property type="status" value="NOT_ANNOTATED_CDS"/>
    <property type="molecule type" value="Genomic_DNA"/>
</dbReference>
<dbReference type="OrthoDB" id="194358at2759"/>
<evidence type="ECO:0000256" key="2">
    <source>
        <dbReference type="ARBA" id="ARBA00023043"/>
    </source>
</evidence>
<dbReference type="PANTHER" id="PTHR24171:SF9">
    <property type="entry name" value="ANKYRIN REPEAT DOMAIN-CONTAINING PROTEIN 39"/>
    <property type="match status" value="1"/>
</dbReference>
<dbReference type="InterPro" id="IPR002110">
    <property type="entry name" value="Ankyrin_rpt"/>
</dbReference>
<dbReference type="EnsemblMetazoa" id="CapteT148657">
    <property type="protein sequence ID" value="CapteP148657"/>
    <property type="gene ID" value="CapteG148657"/>
</dbReference>
<reference evidence="5" key="3">
    <citation type="submission" date="2015-06" db="UniProtKB">
        <authorList>
            <consortium name="EnsemblMetazoa"/>
        </authorList>
    </citation>
    <scope>IDENTIFICATION</scope>
</reference>
<protein>
    <submittedName>
        <fullName evidence="4 5">Uncharacterized protein</fullName>
    </submittedName>
</protein>
<organism evidence="4">
    <name type="scientific">Capitella teleta</name>
    <name type="common">Polychaete worm</name>
    <dbReference type="NCBI Taxonomy" id="283909"/>
    <lineage>
        <taxon>Eukaryota</taxon>
        <taxon>Metazoa</taxon>
        <taxon>Spiralia</taxon>
        <taxon>Lophotrochozoa</taxon>
        <taxon>Annelida</taxon>
        <taxon>Polychaeta</taxon>
        <taxon>Sedentaria</taxon>
        <taxon>Scolecida</taxon>
        <taxon>Capitellidae</taxon>
        <taxon>Capitella</taxon>
    </lineage>
</organism>
<feature type="repeat" description="ANK" evidence="3">
    <location>
        <begin position="136"/>
        <end position="168"/>
    </location>
</feature>
<dbReference type="PROSITE" id="PS51257">
    <property type="entry name" value="PROKAR_LIPOPROTEIN"/>
    <property type="match status" value="1"/>
</dbReference>
<dbReference type="PANTHER" id="PTHR24171">
    <property type="entry name" value="ANKYRIN REPEAT DOMAIN-CONTAINING PROTEIN 39-RELATED"/>
    <property type="match status" value="1"/>
</dbReference>
<feature type="repeat" description="ANK" evidence="3">
    <location>
        <begin position="68"/>
        <end position="101"/>
    </location>
</feature>
<dbReference type="Proteomes" id="UP000014760">
    <property type="component" value="Unassembled WGS sequence"/>
</dbReference>
<keyword evidence="6" id="KW-1185">Reference proteome</keyword>
<feature type="repeat" description="ANK" evidence="3">
    <location>
        <begin position="35"/>
        <end position="67"/>
    </location>
</feature>
<name>R7V8Z3_CAPTE</name>
<sequence length="196" mass="21095">MKHTVLHIAAKGRRNISLVQFLLSCGAESNIQDIGAKTALHVAAKAGKHEIVKELLNYGAHVNIVDSSGQTAMHLAAVHDVTGKSLQELLSRPADVNVPDHVQGHTALHKAVCRQVMDNIWVLSRAHANPNCQDILGDTPLHCAFNVVDVTIWQILMQLGGDVHIKNGVGHSVLSKARKAKNGVAMAVMQQWGVAD</sequence>